<comment type="subcellular location">
    <subcellularLocation>
        <location evidence="2">Cell membrane</location>
        <topology evidence="2">Multi-pass membrane protein</topology>
    </subcellularLocation>
</comment>
<evidence type="ECO:0000313" key="5">
    <source>
        <dbReference type="Proteomes" id="UP000789833"/>
    </source>
</evidence>
<dbReference type="PANTHER" id="PTHR34295:SF1">
    <property type="entry name" value="BIOTIN TRANSPORTER BIOY"/>
    <property type="match status" value="1"/>
</dbReference>
<keyword evidence="2" id="KW-1003">Cell membrane</keyword>
<organism evidence="4 5">
    <name type="scientific">Sutcliffiella rhizosphaerae</name>
    <dbReference type="NCBI Taxonomy" id="2880967"/>
    <lineage>
        <taxon>Bacteria</taxon>
        <taxon>Bacillati</taxon>
        <taxon>Bacillota</taxon>
        <taxon>Bacilli</taxon>
        <taxon>Bacillales</taxon>
        <taxon>Bacillaceae</taxon>
        <taxon>Sutcliffiella</taxon>
    </lineage>
</organism>
<keyword evidence="3" id="KW-0812">Transmembrane</keyword>
<feature type="transmembrane region" description="Helical" evidence="3">
    <location>
        <begin position="45"/>
        <end position="67"/>
    </location>
</feature>
<feature type="transmembrane region" description="Helical" evidence="3">
    <location>
        <begin position="120"/>
        <end position="143"/>
    </location>
</feature>
<dbReference type="Pfam" id="PF02632">
    <property type="entry name" value="BioY"/>
    <property type="match status" value="1"/>
</dbReference>
<gene>
    <name evidence="4" type="primary">bioY</name>
    <name evidence="4" type="ORF">BACCIP111883_01799</name>
</gene>
<evidence type="ECO:0000256" key="1">
    <source>
        <dbReference type="ARBA" id="ARBA00010692"/>
    </source>
</evidence>
<comment type="similarity">
    <text evidence="1 2">Belongs to the BioY family.</text>
</comment>
<dbReference type="Proteomes" id="UP000789833">
    <property type="component" value="Unassembled WGS sequence"/>
</dbReference>
<keyword evidence="2" id="KW-0813">Transport</keyword>
<keyword evidence="5" id="KW-1185">Reference proteome</keyword>
<dbReference type="Gene3D" id="1.10.1760.20">
    <property type="match status" value="1"/>
</dbReference>
<evidence type="ECO:0000313" key="4">
    <source>
        <dbReference type="EMBL" id="CAG9621027.1"/>
    </source>
</evidence>
<dbReference type="PANTHER" id="PTHR34295">
    <property type="entry name" value="BIOTIN TRANSPORTER BIOY"/>
    <property type="match status" value="1"/>
</dbReference>
<evidence type="ECO:0000256" key="2">
    <source>
        <dbReference type="PIRNR" id="PIRNR016661"/>
    </source>
</evidence>
<accession>A0ABM8YM43</accession>
<dbReference type="InterPro" id="IPR003784">
    <property type="entry name" value="BioY"/>
</dbReference>
<feature type="transmembrane region" description="Helical" evidence="3">
    <location>
        <begin position="12"/>
        <end position="33"/>
    </location>
</feature>
<reference evidence="4 5" key="1">
    <citation type="submission" date="2021-10" db="EMBL/GenBank/DDBJ databases">
        <authorList>
            <person name="Criscuolo A."/>
        </authorList>
    </citation>
    <scope>NUCLEOTIDE SEQUENCE [LARGE SCALE GENOMIC DNA]</scope>
    <source>
        <strain evidence="5">CIP 111883</strain>
    </source>
</reference>
<dbReference type="PIRSF" id="PIRSF016661">
    <property type="entry name" value="BioY"/>
    <property type="match status" value="1"/>
</dbReference>
<protein>
    <recommendedName>
        <fullName evidence="2">Biotin transporter</fullName>
    </recommendedName>
</protein>
<keyword evidence="2 3" id="KW-0472">Membrane</keyword>
<dbReference type="RefSeq" id="WP_230500930.1">
    <property type="nucleotide sequence ID" value="NZ_CAKJTJ010000007.1"/>
</dbReference>
<comment type="caution">
    <text evidence="4">The sequence shown here is derived from an EMBL/GenBank/DDBJ whole genome shotgun (WGS) entry which is preliminary data.</text>
</comment>
<evidence type="ECO:0000256" key="3">
    <source>
        <dbReference type="SAM" id="Phobius"/>
    </source>
</evidence>
<feature type="transmembrane region" description="Helical" evidence="3">
    <location>
        <begin position="87"/>
        <end position="108"/>
    </location>
</feature>
<sequence>MKRSFSALDITYVAMFVALMAIGANIVSWIPFLQIGHVPLSMQPFFCVLAGIILGSRLGAISMIVYLLVGMVGAPVYAGFGSGLAPIIGPTGGFLLSYVFTAYLSGLIVEKKAHPHMGTFMLSSFIGIILIYLIGTNYMYVILNYVLEIKTSYIAVWITMGWFSFKDFVFTIFCGLLATRLYYVVNKTARSNYSRKIA</sequence>
<proteinExistence type="inferred from homology"/>
<name>A0ABM8YM43_9BACI</name>
<feature type="transmembrane region" description="Helical" evidence="3">
    <location>
        <begin position="163"/>
        <end position="185"/>
    </location>
</feature>
<keyword evidence="3" id="KW-1133">Transmembrane helix</keyword>
<dbReference type="EMBL" id="CAKJTJ010000007">
    <property type="protein sequence ID" value="CAG9621027.1"/>
    <property type="molecule type" value="Genomic_DNA"/>
</dbReference>